<name>A0A8K0HZ74_COCNU</name>
<evidence type="ECO:0008006" key="3">
    <source>
        <dbReference type="Google" id="ProtNLM"/>
    </source>
</evidence>
<sequence length="129" mass="14128">MKGIVCLGGRPWAADAGEAWCPCFYLGDGAIRFALIWVCLLHLPMELWEEVIRCVLDLAGEFIAVDACLVKLRRIGFVQVCVPVDLAQSLRSGVLIDWPDGLSWQRFVWKNADGVCIRCGLYSGALGGG</sequence>
<dbReference type="AlphaFoldDB" id="A0A8K0HZ74"/>
<comment type="caution">
    <text evidence="1">The sequence shown here is derived from an EMBL/GenBank/DDBJ whole genome shotgun (WGS) entry which is preliminary data.</text>
</comment>
<gene>
    <name evidence="1" type="ORF">COCNU_02G011380</name>
</gene>
<protein>
    <recommendedName>
        <fullName evidence="3">DUF4283 domain-containing protein</fullName>
    </recommendedName>
</protein>
<dbReference type="EMBL" id="CM017873">
    <property type="protein sequence ID" value="KAG1331170.1"/>
    <property type="molecule type" value="Genomic_DNA"/>
</dbReference>
<organism evidence="1 2">
    <name type="scientific">Cocos nucifera</name>
    <name type="common">Coconut palm</name>
    <dbReference type="NCBI Taxonomy" id="13894"/>
    <lineage>
        <taxon>Eukaryota</taxon>
        <taxon>Viridiplantae</taxon>
        <taxon>Streptophyta</taxon>
        <taxon>Embryophyta</taxon>
        <taxon>Tracheophyta</taxon>
        <taxon>Spermatophyta</taxon>
        <taxon>Magnoliopsida</taxon>
        <taxon>Liliopsida</taxon>
        <taxon>Arecaceae</taxon>
        <taxon>Arecoideae</taxon>
        <taxon>Cocoseae</taxon>
        <taxon>Attaleinae</taxon>
        <taxon>Cocos</taxon>
    </lineage>
</organism>
<evidence type="ECO:0000313" key="2">
    <source>
        <dbReference type="Proteomes" id="UP000797356"/>
    </source>
</evidence>
<dbReference type="Proteomes" id="UP000797356">
    <property type="component" value="Chromosome 2"/>
</dbReference>
<accession>A0A8K0HZ74</accession>
<evidence type="ECO:0000313" key="1">
    <source>
        <dbReference type="EMBL" id="KAG1331170.1"/>
    </source>
</evidence>
<keyword evidence="2" id="KW-1185">Reference proteome</keyword>
<reference evidence="1" key="2">
    <citation type="submission" date="2019-07" db="EMBL/GenBank/DDBJ databases">
        <authorList>
            <person name="Yang Y."/>
            <person name="Bocs S."/>
            <person name="Baudouin L."/>
        </authorList>
    </citation>
    <scope>NUCLEOTIDE SEQUENCE</scope>
    <source>
        <tissue evidence="1">Spear leaf of Hainan Tall coconut</tissue>
    </source>
</reference>
<reference evidence="1" key="1">
    <citation type="journal article" date="2017" name="Gigascience">
        <title>The genome draft of coconut (Cocos nucifera).</title>
        <authorList>
            <person name="Xiao Y."/>
            <person name="Xu P."/>
            <person name="Fan H."/>
            <person name="Baudouin L."/>
            <person name="Xia W."/>
            <person name="Bocs S."/>
            <person name="Xu J."/>
            <person name="Li Q."/>
            <person name="Guo A."/>
            <person name="Zhou L."/>
            <person name="Li J."/>
            <person name="Wu Y."/>
            <person name="Ma Z."/>
            <person name="Armero A."/>
            <person name="Issali A.E."/>
            <person name="Liu N."/>
            <person name="Peng M."/>
            <person name="Yang Y."/>
        </authorList>
    </citation>
    <scope>NUCLEOTIDE SEQUENCE</scope>
    <source>
        <tissue evidence="1">Spear leaf of Hainan Tall coconut</tissue>
    </source>
</reference>
<proteinExistence type="predicted"/>
<dbReference type="OrthoDB" id="1926761at2759"/>